<comment type="caution">
    <text evidence="2">The sequence shown here is derived from an EMBL/GenBank/DDBJ whole genome shotgun (WGS) entry which is preliminary data.</text>
</comment>
<dbReference type="InterPro" id="IPR051384">
    <property type="entry name" value="Mth_GPCR"/>
</dbReference>
<feature type="transmembrane region" description="Helical" evidence="1">
    <location>
        <begin position="95"/>
        <end position="114"/>
    </location>
</feature>
<gene>
    <name evidence="2" type="ORF">CLODIP_2_CD15161</name>
</gene>
<dbReference type="GO" id="GO:0008528">
    <property type="term" value="F:G protein-coupled peptide receptor activity"/>
    <property type="evidence" value="ECO:0007669"/>
    <property type="project" value="TreeGrafter"/>
</dbReference>
<organism evidence="2 3">
    <name type="scientific">Cloeon dipterum</name>
    <dbReference type="NCBI Taxonomy" id="197152"/>
    <lineage>
        <taxon>Eukaryota</taxon>
        <taxon>Metazoa</taxon>
        <taxon>Ecdysozoa</taxon>
        <taxon>Arthropoda</taxon>
        <taxon>Hexapoda</taxon>
        <taxon>Insecta</taxon>
        <taxon>Pterygota</taxon>
        <taxon>Palaeoptera</taxon>
        <taxon>Ephemeroptera</taxon>
        <taxon>Pisciforma</taxon>
        <taxon>Baetidae</taxon>
        <taxon>Cloeon</taxon>
    </lineage>
</organism>
<feature type="transmembrane region" description="Helical" evidence="1">
    <location>
        <begin position="150"/>
        <end position="176"/>
    </location>
</feature>
<name>A0A8S1CZR1_9INSE</name>
<dbReference type="OrthoDB" id="6134459at2759"/>
<keyword evidence="3" id="KW-1185">Reference proteome</keyword>
<keyword evidence="1" id="KW-0472">Membrane</keyword>
<feature type="transmembrane region" description="Helical" evidence="1">
    <location>
        <begin position="242"/>
        <end position="262"/>
    </location>
</feature>
<keyword evidence="1" id="KW-1133">Transmembrane helix</keyword>
<dbReference type="GO" id="GO:0005886">
    <property type="term" value="C:plasma membrane"/>
    <property type="evidence" value="ECO:0007669"/>
    <property type="project" value="TreeGrafter"/>
</dbReference>
<evidence type="ECO:0000313" key="3">
    <source>
        <dbReference type="Proteomes" id="UP000494165"/>
    </source>
</evidence>
<dbReference type="Proteomes" id="UP000494165">
    <property type="component" value="Unassembled WGS sequence"/>
</dbReference>
<feature type="transmembrane region" description="Helical" evidence="1">
    <location>
        <begin position="182"/>
        <end position="204"/>
    </location>
</feature>
<feature type="transmembrane region" description="Helical" evidence="1">
    <location>
        <begin position="70"/>
        <end position="89"/>
    </location>
</feature>
<feature type="transmembrane region" description="Helical" evidence="1">
    <location>
        <begin position="268"/>
        <end position="290"/>
    </location>
</feature>
<proteinExistence type="predicted"/>
<dbReference type="PANTHER" id="PTHR47154:SF2">
    <property type="entry name" value="G-PROTEIN COUPLED RECEPTOR MTH-RELATED"/>
    <property type="match status" value="1"/>
</dbReference>
<accession>A0A8S1CZR1</accession>
<dbReference type="Gene3D" id="1.20.1070.10">
    <property type="entry name" value="Rhodopsin 7-helix transmembrane proteins"/>
    <property type="match status" value="1"/>
</dbReference>
<dbReference type="PANTHER" id="PTHR47154">
    <property type="entry name" value="G-PROTEIN COUPLED RECEPTOR MTH-RELATED"/>
    <property type="match status" value="1"/>
</dbReference>
<feature type="transmembrane region" description="Helical" evidence="1">
    <location>
        <begin position="27"/>
        <end position="49"/>
    </location>
</feature>
<dbReference type="EMBL" id="CADEPI010000086">
    <property type="protein sequence ID" value="CAB3373539.1"/>
    <property type="molecule type" value="Genomic_DNA"/>
</dbReference>
<evidence type="ECO:0000256" key="1">
    <source>
        <dbReference type="SAM" id="Phobius"/>
    </source>
</evidence>
<keyword evidence="1" id="KW-0812">Transmembrane</keyword>
<dbReference type="AlphaFoldDB" id="A0A8S1CZR1"/>
<reference evidence="2 3" key="1">
    <citation type="submission" date="2020-04" db="EMBL/GenBank/DDBJ databases">
        <authorList>
            <person name="Alioto T."/>
            <person name="Alioto T."/>
            <person name="Gomez Garrido J."/>
        </authorList>
    </citation>
    <scope>NUCLEOTIDE SEQUENCE [LARGE SCALE GENOMIC DNA]</scope>
</reference>
<evidence type="ECO:0000313" key="2">
    <source>
        <dbReference type="EMBL" id="CAB3373539.1"/>
    </source>
</evidence>
<sequence>MAQSNSTVADVWDDLIKDIQNTATTIVVVPMVILVVSMIMLLITLISIIKSPEKSRSTQGKLIAWQSGTLLLGYFFSTTLCTILLIFVYDPLTGFFILLFSIHAILILMGVFYLSSHFWLNVLCFEVFFRFRSLISLVVNKDGNSDNFRFPVYCSYAILTPIFLTLVAVLCIFIVGIDFSSILMIVYGFPVLLLTVANITFFTLTLRNVLKMKQDTNMLHSNKSKTSEAKTISSVWLSLKMLLSMLGVTWIFEAALIIGFILNLPLKVIFYTAVLTSLRGVTLSSIYLIFNKNKN</sequence>
<protein>
    <submittedName>
        <fullName evidence="2">Uncharacterized protein</fullName>
    </submittedName>
</protein>